<dbReference type="PANTHER" id="PTHR45683">
    <property type="entry name" value="MITOCHONDRIAL NICOTINAMIDE ADENINE DINUCLEOTIDE TRANSPORTER 1-RELATED-RELATED"/>
    <property type="match status" value="1"/>
</dbReference>
<keyword evidence="3 9" id="KW-0813">Transport</keyword>
<keyword evidence="7 8" id="KW-0472">Membrane</keyword>
<dbReference type="AlphaFoldDB" id="A0A7J7JJP6"/>
<evidence type="ECO:0000313" key="12">
    <source>
        <dbReference type="Proteomes" id="UP000593567"/>
    </source>
</evidence>
<keyword evidence="6 10" id="KW-1133">Transmembrane helix</keyword>
<evidence type="ECO:0000256" key="7">
    <source>
        <dbReference type="ARBA" id="ARBA00023136"/>
    </source>
</evidence>
<feature type="repeat" description="Solcar" evidence="8">
    <location>
        <begin position="5"/>
        <end position="94"/>
    </location>
</feature>
<gene>
    <name evidence="11" type="ORF">EB796_016076</name>
</gene>
<keyword evidence="4 8" id="KW-0812">Transmembrane</keyword>
<sequence length="317" mass="36177">MKISDIKFDHLFAGICGGVVSTGLLHPLDLVKIRLQVNDGDASRPTYKGIVDCSRQLYRSSGVRVFYQGVVPNIWGAGLSWGFYFFFYNNIKMYMQDTDSKKSLSAMSHMLAAAESGVLSVAENLHDIYMWVCRRTCILTLALTNPIWVAKTRMCLQYENTAVASRDYSSLARVLLNIWKQEGIRGFYKGFIPGIFGVSHGALQFMSYEELKKLYFSHYNLPVDTRLGPLEYITFAAISKMFAVVTTYPYQVVRSRLQDQHRQYSGVMNVVTQTYRNEGWKAFYKGLIPNLARVTPACCITFVIYESFMTYSKSTKY</sequence>
<dbReference type="OrthoDB" id="428293at2759"/>
<evidence type="ECO:0000313" key="11">
    <source>
        <dbReference type="EMBL" id="KAF6025598.1"/>
    </source>
</evidence>
<dbReference type="InterPro" id="IPR018108">
    <property type="entry name" value="MCP_transmembrane"/>
</dbReference>
<dbReference type="InterPro" id="IPR023395">
    <property type="entry name" value="MCP_dom_sf"/>
</dbReference>
<evidence type="ECO:0000256" key="4">
    <source>
        <dbReference type="ARBA" id="ARBA00022692"/>
    </source>
</evidence>
<protein>
    <submittedName>
        <fullName evidence="11">SLC25A32</fullName>
    </submittedName>
</protein>
<comment type="similarity">
    <text evidence="2 9">Belongs to the mitochondrial carrier (TC 2.A.29) family.</text>
</comment>
<evidence type="ECO:0000256" key="10">
    <source>
        <dbReference type="SAM" id="Phobius"/>
    </source>
</evidence>
<dbReference type="GO" id="GO:0015215">
    <property type="term" value="F:nucleotide transmembrane transporter activity"/>
    <property type="evidence" value="ECO:0007669"/>
    <property type="project" value="UniProtKB-ARBA"/>
</dbReference>
<feature type="repeat" description="Solcar" evidence="8">
    <location>
        <begin position="104"/>
        <end position="214"/>
    </location>
</feature>
<dbReference type="GO" id="GO:0016020">
    <property type="term" value="C:membrane"/>
    <property type="evidence" value="ECO:0007669"/>
    <property type="project" value="UniProtKB-SubCell"/>
</dbReference>
<feature type="repeat" description="Solcar" evidence="8">
    <location>
        <begin position="227"/>
        <end position="311"/>
    </location>
</feature>
<reference evidence="11" key="1">
    <citation type="submission" date="2020-06" db="EMBL/GenBank/DDBJ databases">
        <title>Draft genome of Bugula neritina, a colonial animal packing powerful symbionts and potential medicines.</title>
        <authorList>
            <person name="Rayko M."/>
        </authorList>
    </citation>
    <scope>NUCLEOTIDE SEQUENCE [LARGE SCALE GENOMIC DNA]</scope>
    <source>
        <strain evidence="11">Kwan_BN1</strain>
    </source>
</reference>
<dbReference type="PRINTS" id="PR00926">
    <property type="entry name" value="MITOCARRIER"/>
</dbReference>
<organism evidence="11 12">
    <name type="scientific">Bugula neritina</name>
    <name type="common">Brown bryozoan</name>
    <name type="synonym">Sertularia neritina</name>
    <dbReference type="NCBI Taxonomy" id="10212"/>
    <lineage>
        <taxon>Eukaryota</taxon>
        <taxon>Metazoa</taxon>
        <taxon>Spiralia</taxon>
        <taxon>Lophotrochozoa</taxon>
        <taxon>Bryozoa</taxon>
        <taxon>Gymnolaemata</taxon>
        <taxon>Cheilostomatida</taxon>
        <taxon>Flustrina</taxon>
        <taxon>Buguloidea</taxon>
        <taxon>Bugulidae</taxon>
        <taxon>Bugula</taxon>
    </lineage>
</organism>
<accession>A0A7J7JJP6</accession>
<evidence type="ECO:0000256" key="9">
    <source>
        <dbReference type="RuleBase" id="RU000488"/>
    </source>
</evidence>
<comment type="caution">
    <text evidence="11">The sequence shown here is derived from an EMBL/GenBank/DDBJ whole genome shotgun (WGS) entry which is preliminary data.</text>
</comment>
<keyword evidence="12" id="KW-1185">Reference proteome</keyword>
<dbReference type="Proteomes" id="UP000593567">
    <property type="component" value="Unassembled WGS sequence"/>
</dbReference>
<name>A0A7J7JJP6_BUGNE</name>
<dbReference type="PROSITE" id="PS50920">
    <property type="entry name" value="SOLCAR"/>
    <property type="match status" value="3"/>
</dbReference>
<proteinExistence type="inferred from homology"/>
<comment type="subcellular location">
    <subcellularLocation>
        <location evidence="1">Membrane</location>
        <topology evidence="1">Multi-pass membrane protein</topology>
    </subcellularLocation>
</comment>
<dbReference type="SUPFAM" id="SSF103506">
    <property type="entry name" value="Mitochondrial carrier"/>
    <property type="match status" value="1"/>
</dbReference>
<evidence type="ECO:0000256" key="1">
    <source>
        <dbReference type="ARBA" id="ARBA00004141"/>
    </source>
</evidence>
<dbReference type="InterPro" id="IPR002067">
    <property type="entry name" value="MCP"/>
</dbReference>
<evidence type="ECO:0000256" key="6">
    <source>
        <dbReference type="ARBA" id="ARBA00022989"/>
    </source>
</evidence>
<dbReference type="Gene3D" id="1.50.40.10">
    <property type="entry name" value="Mitochondrial carrier domain"/>
    <property type="match status" value="2"/>
</dbReference>
<evidence type="ECO:0000256" key="8">
    <source>
        <dbReference type="PROSITE-ProRule" id="PRU00282"/>
    </source>
</evidence>
<dbReference type="Pfam" id="PF00153">
    <property type="entry name" value="Mito_carr"/>
    <property type="match status" value="3"/>
</dbReference>
<dbReference type="EMBL" id="VXIV02002440">
    <property type="protein sequence ID" value="KAF6025598.1"/>
    <property type="molecule type" value="Genomic_DNA"/>
</dbReference>
<dbReference type="InterPro" id="IPR044712">
    <property type="entry name" value="SLC25A32-like"/>
</dbReference>
<feature type="transmembrane region" description="Helical" evidence="10">
    <location>
        <begin position="65"/>
        <end position="87"/>
    </location>
</feature>
<dbReference type="FunFam" id="1.50.40.10:FF:000090">
    <property type="entry name" value="Folate transporter 1, chloroplastic"/>
    <property type="match status" value="1"/>
</dbReference>
<evidence type="ECO:0000256" key="2">
    <source>
        <dbReference type="ARBA" id="ARBA00006375"/>
    </source>
</evidence>
<evidence type="ECO:0000256" key="3">
    <source>
        <dbReference type="ARBA" id="ARBA00022448"/>
    </source>
</evidence>
<evidence type="ECO:0000256" key="5">
    <source>
        <dbReference type="ARBA" id="ARBA00022737"/>
    </source>
</evidence>
<keyword evidence="5" id="KW-0677">Repeat</keyword>